<feature type="domain" description="NIPSNAP" evidence="2">
    <location>
        <begin position="44"/>
        <end position="138"/>
    </location>
</feature>
<accession>A0A0A1F907</accession>
<proteinExistence type="predicted"/>
<evidence type="ECO:0000256" key="1">
    <source>
        <dbReference type="SAM" id="SignalP"/>
    </source>
</evidence>
<protein>
    <recommendedName>
        <fullName evidence="2">NIPSNAP domain-containing protein</fullName>
    </recommendedName>
</protein>
<dbReference type="Gene3D" id="3.30.70.100">
    <property type="match status" value="1"/>
</dbReference>
<dbReference type="SUPFAM" id="SSF54909">
    <property type="entry name" value="Dimeric alpha+beta barrel"/>
    <property type="match status" value="1"/>
</dbReference>
<dbReference type="KEGG" id="care:LT85_0157"/>
<organism evidence="3 4">
    <name type="scientific">Collimonas arenae</name>
    <dbReference type="NCBI Taxonomy" id="279058"/>
    <lineage>
        <taxon>Bacteria</taxon>
        <taxon>Pseudomonadati</taxon>
        <taxon>Pseudomonadota</taxon>
        <taxon>Betaproteobacteria</taxon>
        <taxon>Burkholderiales</taxon>
        <taxon>Oxalobacteraceae</taxon>
        <taxon>Collimonas</taxon>
    </lineage>
</organism>
<dbReference type="AlphaFoldDB" id="A0A0A1F907"/>
<dbReference type="STRING" id="279058.LT85_0157"/>
<dbReference type="HOGENOM" id="CLU_100911_0_0_4"/>
<feature type="chain" id="PRO_5001983300" description="NIPSNAP domain-containing protein" evidence="1">
    <location>
        <begin position="21"/>
        <end position="276"/>
    </location>
</feature>
<evidence type="ECO:0000313" key="4">
    <source>
        <dbReference type="Proteomes" id="UP000030302"/>
    </source>
</evidence>
<keyword evidence="1" id="KW-0732">Signal</keyword>
<dbReference type="Pfam" id="PF07978">
    <property type="entry name" value="NIPSNAP"/>
    <property type="match status" value="1"/>
</dbReference>
<sequence length="276" mass="30870">MYRIIAGFLLLLASHHAVFAQTPTITQQAAMNNISHLNDFQVIEFRRYLIKDGGRANFAAYFETYFPEAFQQLGAIAFGQFGERKNPNAFTWLRGFKNMDARAIVNGAFYYGPVWKEHKSVLNDLMVDSDNVMLLRPLDQGSGVTVLPAVDPVREMQGAKGIVLAQIFAIKNGEVEQFAERAAASFAGYREAGVRQAGVLVTLDANNNFPQLPVRTDGPYLVWLGIVEDDRMLESRFNPLAERASKELVASGMLRTAPELVILDPTKRSRLRWLGE</sequence>
<evidence type="ECO:0000313" key="3">
    <source>
        <dbReference type="EMBL" id="AIY39317.1"/>
    </source>
</evidence>
<gene>
    <name evidence="3" type="ORF">LT85_0157</name>
</gene>
<name>A0A0A1F907_9BURK</name>
<feature type="signal peptide" evidence="1">
    <location>
        <begin position="1"/>
        <end position="20"/>
    </location>
</feature>
<keyword evidence="4" id="KW-1185">Reference proteome</keyword>
<evidence type="ECO:0000259" key="2">
    <source>
        <dbReference type="Pfam" id="PF07978"/>
    </source>
</evidence>
<dbReference type="EMBL" id="CP009962">
    <property type="protein sequence ID" value="AIY39317.1"/>
    <property type="molecule type" value="Genomic_DNA"/>
</dbReference>
<dbReference type="Proteomes" id="UP000030302">
    <property type="component" value="Chromosome"/>
</dbReference>
<dbReference type="OrthoDB" id="9809695at2"/>
<dbReference type="InterPro" id="IPR012577">
    <property type="entry name" value="NIPSNAP"/>
</dbReference>
<dbReference type="InterPro" id="IPR011008">
    <property type="entry name" value="Dimeric_a/b-barrel"/>
</dbReference>
<reference evidence="4" key="1">
    <citation type="journal article" date="2014" name="Soil Biol. Biochem.">
        <title>Structure and function of bacterial communities in ageing soils: Insights from the Mendocino ecological staircase.</title>
        <authorList>
            <person name="Uroz S."/>
            <person name="Tech J.J."/>
            <person name="Sawaya N.A."/>
            <person name="Frey-Klett P."/>
            <person name="Leveau J.H.J."/>
        </authorList>
    </citation>
    <scope>NUCLEOTIDE SEQUENCE [LARGE SCALE GENOMIC DNA]</scope>
    <source>
        <strain evidence="4">Cal35</strain>
    </source>
</reference>